<keyword evidence="3" id="KW-1185">Reference proteome</keyword>
<protein>
    <submittedName>
        <fullName evidence="2">Uncharacterized protein</fullName>
    </submittedName>
</protein>
<name>A0AAD9XV60_COLKA</name>
<feature type="compositionally biased region" description="Polar residues" evidence="1">
    <location>
        <begin position="267"/>
        <end position="278"/>
    </location>
</feature>
<sequence>MARHAQRPCADRGEACTPSSLLGPTRSQTRAPGSAATGPAAYRVLAYPGGVGSPLTGSVRRTCYGSSYGPFVANPLPYEQPHAANVPITVAAPLLPVLSAAHTSAKQEPPLPIASHSCLRRMRISKPATNCKRRPSPVGLTVLDRLQLQLPTSLPKGPPSITLTVRCRPAPTGTDSEIHCAPVPRPTATVVMRLVWRETGFTTTLQLHVGASAVSIPDIGLGIGRNQYRVLCVASANRRLGVGFTNNHKNDIDDNNNNSSNNDGNSKTTIPAATASTM</sequence>
<proteinExistence type="predicted"/>
<dbReference type="AlphaFoldDB" id="A0AAD9XV60"/>
<accession>A0AAD9XV60</accession>
<organism evidence="2 3">
    <name type="scientific">Colletotrichum kahawae</name>
    <name type="common">Coffee berry disease fungus</name>
    <dbReference type="NCBI Taxonomy" id="34407"/>
    <lineage>
        <taxon>Eukaryota</taxon>
        <taxon>Fungi</taxon>
        <taxon>Dikarya</taxon>
        <taxon>Ascomycota</taxon>
        <taxon>Pezizomycotina</taxon>
        <taxon>Sordariomycetes</taxon>
        <taxon>Hypocreomycetidae</taxon>
        <taxon>Glomerellales</taxon>
        <taxon>Glomerellaceae</taxon>
        <taxon>Colletotrichum</taxon>
        <taxon>Colletotrichum gloeosporioides species complex</taxon>
    </lineage>
</organism>
<feature type="region of interest" description="Disordered" evidence="1">
    <location>
        <begin position="1"/>
        <end position="37"/>
    </location>
</feature>
<feature type="region of interest" description="Disordered" evidence="1">
    <location>
        <begin position="243"/>
        <end position="278"/>
    </location>
</feature>
<dbReference type="Proteomes" id="UP001281614">
    <property type="component" value="Unassembled WGS sequence"/>
</dbReference>
<evidence type="ECO:0000313" key="3">
    <source>
        <dbReference type="Proteomes" id="UP001281614"/>
    </source>
</evidence>
<gene>
    <name evidence="2" type="ORF">CKAH01_10815</name>
</gene>
<comment type="caution">
    <text evidence="2">The sequence shown here is derived from an EMBL/GenBank/DDBJ whole genome shotgun (WGS) entry which is preliminary data.</text>
</comment>
<evidence type="ECO:0000256" key="1">
    <source>
        <dbReference type="SAM" id="MobiDB-lite"/>
    </source>
</evidence>
<evidence type="ECO:0000313" key="2">
    <source>
        <dbReference type="EMBL" id="KAK2728571.1"/>
    </source>
</evidence>
<dbReference type="EMBL" id="VYYT01000878">
    <property type="protein sequence ID" value="KAK2728571.1"/>
    <property type="molecule type" value="Genomic_DNA"/>
</dbReference>
<feature type="compositionally biased region" description="Low complexity" evidence="1">
    <location>
        <begin position="255"/>
        <end position="266"/>
    </location>
</feature>
<reference evidence="2" key="1">
    <citation type="submission" date="2023-02" db="EMBL/GenBank/DDBJ databases">
        <title>Colletotrichum kahawae CIFC_Que2 genome sequencing and assembly.</title>
        <authorList>
            <person name="Baroncelli R."/>
        </authorList>
    </citation>
    <scope>NUCLEOTIDE SEQUENCE</scope>
    <source>
        <strain evidence="2">CIFC_Que2</strain>
    </source>
</reference>
<feature type="compositionally biased region" description="Polar residues" evidence="1">
    <location>
        <begin position="17"/>
        <end position="31"/>
    </location>
</feature>